<evidence type="ECO:0000256" key="10">
    <source>
        <dbReference type="ARBA" id="ARBA00048540"/>
    </source>
</evidence>
<dbReference type="GO" id="GO:0016740">
    <property type="term" value="F:transferase activity"/>
    <property type="evidence" value="ECO:0007669"/>
    <property type="project" value="UniProtKB-UniRule"/>
</dbReference>
<dbReference type="InterPro" id="IPR006311">
    <property type="entry name" value="TAT_signal"/>
</dbReference>
<proteinExistence type="inferred from homology"/>
<comment type="caution">
    <text evidence="13">The sequence shown here is derived from an EMBL/GenBank/DDBJ whole genome shotgun (WGS) entry which is preliminary data.</text>
</comment>
<keyword evidence="8" id="KW-0408">Iron</keyword>
<evidence type="ECO:0000256" key="6">
    <source>
        <dbReference type="ARBA" id="ARBA00022827"/>
    </source>
</evidence>
<comment type="cofactor">
    <cofactor evidence="12">
        <name>Mg(2+)</name>
        <dbReference type="ChEBI" id="CHEBI:18420"/>
    </cofactor>
    <cofactor evidence="12">
        <name>Mn(2+)</name>
        <dbReference type="ChEBI" id="CHEBI:29035"/>
    </cofactor>
    <text evidence="12">Magnesium. Can also use manganese.</text>
</comment>
<dbReference type="InterPro" id="IPR024932">
    <property type="entry name" value="ApbE"/>
</dbReference>
<evidence type="ECO:0000256" key="5">
    <source>
        <dbReference type="ARBA" id="ARBA00022723"/>
    </source>
</evidence>
<dbReference type="SUPFAM" id="SSF143631">
    <property type="entry name" value="ApbE-like"/>
    <property type="match status" value="1"/>
</dbReference>
<name>A0A7C1W2K6_DESA2</name>
<evidence type="ECO:0000256" key="2">
    <source>
        <dbReference type="ARBA" id="ARBA00016337"/>
    </source>
</evidence>
<keyword evidence="4 11" id="KW-0808">Transferase</keyword>
<protein>
    <recommendedName>
        <fullName evidence="2 11">FAD:protein FMN transferase</fullName>
        <ecNumber evidence="1 11">2.7.1.180</ecNumber>
    </recommendedName>
    <alternativeName>
        <fullName evidence="9 11">Flavin transferase</fullName>
    </alternativeName>
</protein>
<sequence length="346" mass="38668">MEKYLEKTLKNYLDRRSFLKVMGVLGAGLLAPQAFSAPLEGIKFDRKLYKLEETQALMGTFVTITVLDPSRARGEEAIEAGFNEMKRLINIFNRFDNGTVISELNKKGIVTHIPFEMQTVMQKSFYFYQLTNTCFDITVKPLVDLFKGTFAVRGKPPALEEIKNALNLVGMKNISYANREIKFLKEGMGITLDGIAKGYIVDKTAELMAKMGIKHVLVNAGGDIRALGDKRWRIAIRNPFNPNSYMETINLKNNAIATSGNYEIYFDKEKIYHHVINPHTGYSPVKAVSASIVAKTTATADALSTAILILGPIKGKQFIDKLPGIEGLIVTKNDVTLRSYGWGYYT</sequence>
<dbReference type="EC" id="2.7.1.180" evidence="1 11"/>
<dbReference type="PANTHER" id="PTHR30040">
    <property type="entry name" value="THIAMINE BIOSYNTHESIS LIPOPROTEIN APBE"/>
    <property type="match status" value="1"/>
</dbReference>
<accession>A0A7C1W2K6</accession>
<keyword evidence="5 11" id="KW-0479">Metal-binding</keyword>
<feature type="binding site" evidence="12">
    <location>
        <position position="194"/>
    </location>
    <ligand>
        <name>Mg(2+)</name>
        <dbReference type="ChEBI" id="CHEBI:18420"/>
    </ligand>
</feature>
<evidence type="ECO:0000256" key="9">
    <source>
        <dbReference type="ARBA" id="ARBA00031306"/>
    </source>
</evidence>
<keyword evidence="6 11" id="KW-0274">FAD</keyword>
<dbReference type="InterPro" id="IPR003374">
    <property type="entry name" value="ApbE-like_sf"/>
</dbReference>
<reference evidence="13" key="1">
    <citation type="journal article" date="2020" name="mSystems">
        <title>Genome- and Community-Level Interaction Insights into Carbon Utilization and Element Cycling Functions of Hydrothermarchaeota in Hydrothermal Sediment.</title>
        <authorList>
            <person name="Zhou Z."/>
            <person name="Liu Y."/>
            <person name="Xu W."/>
            <person name="Pan J."/>
            <person name="Luo Z.H."/>
            <person name="Li M."/>
        </authorList>
    </citation>
    <scope>NUCLEOTIDE SEQUENCE [LARGE SCALE GENOMIC DNA]</scope>
    <source>
        <strain evidence="13">HyVt-389</strain>
    </source>
</reference>
<keyword evidence="3 11" id="KW-0285">Flavoprotein</keyword>
<evidence type="ECO:0000256" key="8">
    <source>
        <dbReference type="ARBA" id="ARBA00023014"/>
    </source>
</evidence>
<keyword evidence="8" id="KW-0411">Iron-sulfur</keyword>
<dbReference type="GO" id="GO:0046872">
    <property type="term" value="F:metal ion binding"/>
    <property type="evidence" value="ECO:0007669"/>
    <property type="project" value="UniProtKB-UniRule"/>
</dbReference>
<dbReference type="Proteomes" id="UP000885738">
    <property type="component" value="Unassembled WGS sequence"/>
</dbReference>
<dbReference type="PROSITE" id="PS51318">
    <property type="entry name" value="TAT"/>
    <property type="match status" value="1"/>
</dbReference>
<dbReference type="GO" id="GO:0051536">
    <property type="term" value="F:iron-sulfur cluster binding"/>
    <property type="evidence" value="ECO:0007669"/>
    <property type="project" value="UniProtKB-KW"/>
</dbReference>
<dbReference type="AlphaFoldDB" id="A0A7C1W2K6"/>
<evidence type="ECO:0000256" key="3">
    <source>
        <dbReference type="ARBA" id="ARBA00022630"/>
    </source>
</evidence>
<dbReference type="EMBL" id="DRIH01000255">
    <property type="protein sequence ID" value="HEC68538.1"/>
    <property type="molecule type" value="Genomic_DNA"/>
</dbReference>
<organism evidence="13">
    <name type="scientific">Desulfofervidus auxilii</name>
    <dbReference type="NCBI Taxonomy" id="1621989"/>
    <lineage>
        <taxon>Bacteria</taxon>
        <taxon>Pseudomonadati</taxon>
        <taxon>Thermodesulfobacteriota</taxon>
        <taxon>Candidatus Desulfofervidia</taxon>
        <taxon>Candidatus Desulfofervidales</taxon>
        <taxon>Candidatus Desulfofervidaceae</taxon>
        <taxon>Candidatus Desulfofervidus</taxon>
    </lineage>
</organism>
<evidence type="ECO:0000256" key="12">
    <source>
        <dbReference type="PIRSR" id="PIRSR006268-2"/>
    </source>
</evidence>
<keyword evidence="7 11" id="KW-0460">Magnesium</keyword>
<comment type="catalytic activity">
    <reaction evidence="10 11">
        <text>L-threonyl-[protein] + FAD = FMN-L-threonyl-[protein] + AMP + H(+)</text>
        <dbReference type="Rhea" id="RHEA:36847"/>
        <dbReference type="Rhea" id="RHEA-COMP:11060"/>
        <dbReference type="Rhea" id="RHEA-COMP:11061"/>
        <dbReference type="ChEBI" id="CHEBI:15378"/>
        <dbReference type="ChEBI" id="CHEBI:30013"/>
        <dbReference type="ChEBI" id="CHEBI:57692"/>
        <dbReference type="ChEBI" id="CHEBI:74257"/>
        <dbReference type="ChEBI" id="CHEBI:456215"/>
        <dbReference type="EC" id="2.7.1.180"/>
    </reaction>
</comment>
<evidence type="ECO:0000313" key="13">
    <source>
        <dbReference type="EMBL" id="HEC68538.1"/>
    </source>
</evidence>
<dbReference type="PIRSF" id="PIRSF006268">
    <property type="entry name" value="ApbE"/>
    <property type="match status" value="1"/>
</dbReference>
<dbReference type="PANTHER" id="PTHR30040:SF2">
    <property type="entry name" value="FAD:PROTEIN FMN TRANSFERASE"/>
    <property type="match status" value="1"/>
</dbReference>
<evidence type="ECO:0000256" key="7">
    <source>
        <dbReference type="ARBA" id="ARBA00022842"/>
    </source>
</evidence>
<gene>
    <name evidence="13" type="ORF">ENI35_07030</name>
</gene>
<dbReference type="Pfam" id="PF02424">
    <property type="entry name" value="ApbE"/>
    <property type="match status" value="1"/>
</dbReference>
<feature type="binding site" evidence="12">
    <location>
        <position position="301"/>
    </location>
    <ligand>
        <name>Mg(2+)</name>
        <dbReference type="ChEBI" id="CHEBI:18420"/>
    </ligand>
</feature>
<feature type="binding site" evidence="12">
    <location>
        <position position="305"/>
    </location>
    <ligand>
        <name>Mg(2+)</name>
        <dbReference type="ChEBI" id="CHEBI:18420"/>
    </ligand>
</feature>
<evidence type="ECO:0000256" key="4">
    <source>
        <dbReference type="ARBA" id="ARBA00022679"/>
    </source>
</evidence>
<dbReference type="Gene3D" id="3.10.520.10">
    <property type="entry name" value="ApbE-like domains"/>
    <property type="match status" value="1"/>
</dbReference>
<comment type="similarity">
    <text evidence="11">Belongs to the ApbE family.</text>
</comment>
<evidence type="ECO:0000256" key="1">
    <source>
        <dbReference type="ARBA" id="ARBA00011955"/>
    </source>
</evidence>
<evidence type="ECO:0000256" key="11">
    <source>
        <dbReference type="PIRNR" id="PIRNR006268"/>
    </source>
</evidence>